<proteinExistence type="predicted"/>
<dbReference type="STRING" id="394096.DB31_7735"/>
<keyword evidence="1" id="KW-1133">Transmembrane helix</keyword>
<keyword evidence="1" id="KW-0812">Transmembrane</keyword>
<evidence type="ECO:0000313" key="3">
    <source>
        <dbReference type="Proteomes" id="UP000028725"/>
    </source>
</evidence>
<gene>
    <name evidence="2" type="ORF">DB31_7735</name>
</gene>
<protein>
    <submittedName>
        <fullName evidence="2">Uncharacterized protein</fullName>
    </submittedName>
</protein>
<name>A0A085WLD5_9BACT</name>
<evidence type="ECO:0000256" key="1">
    <source>
        <dbReference type="SAM" id="Phobius"/>
    </source>
</evidence>
<dbReference type="EMBL" id="JMCB01000006">
    <property type="protein sequence ID" value="KFE68498.1"/>
    <property type="molecule type" value="Genomic_DNA"/>
</dbReference>
<evidence type="ECO:0000313" key="2">
    <source>
        <dbReference type="EMBL" id="KFE68498.1"/>
    </source>
</evidence>
<organism evidence="2 3">
    <name type="scientific">Hyalangium minutum</name>
    <dbReference type="NCBI Taxonomy" id="394096"/>
    <lineage>
        <taxon>Bacteria</taxon>
        <taxon>Pseudomonadati</taxon>
        <taxon>Myxococcota</taxon>
        <taxon>Myxococcia</taxon>
        <taxon>Myxococcales</taxon>
        <taxon>Cystobacterineae</taxon>
        <taxon>Archangiaceae</taxon>
        <taxon>Hyalangium</taxon>
    </lineage>
</organism>
<feature type="transmembrane region" description="Helical" evidence="1">
    <location>
        <begin position="128"/>
        <end position="150"/>
    </location>
</feature>
<accession>A0A085WLD5</accession>
<reference evidence="2 3" key="1">
    <citation type="submission" date="2014-04" db="EMBL/GenBank/DDBJ databases">
        <title>Genome assembly of Hyalangium minutum DSM 14724.</title>
        <authorList>
            <person name="Sharma G."/>
            <person name="Subramanian S."/>
        </authorList>
    </citation>
    <scope>NUCLEOTIDE SEQUENCE [LARGE SCALE GENOMIC DNA]</scope>
    <source>
        <strain evidence="2 3">DSM 14724</strain>
    </source>
</reference>
<keyword evidence="3" id="KW-1185">Reference proteome</keyword>
<dbReference type="Proteomes" id="UP000028725">
    <property type="component" value="Unassembled WGS sequence"/>
</dbReference>
<dbReference type="AlphaFoldDB" id="A0A085WLD5"/>
<comment type="caution">
    <text evidence="2">The sequence shown here is derived from an EMBL/GenBank/DDBJ whole genome shotgun (WGS) entry which is preliminary data.</text>
</comment>
<sequence>MLLLAGPFLVFSLIMFNLKARVELTCDPGGPCQLLHRSWLGQEEVGMFLLPELQEATVERNRSDKRDAAVLYKPMLVTVRGTFPLSAQWLEDEAQAQNTVRVVNKFRSNPFASRKGFKLFHDHRRGSLIVGSSFGGVGVVLIGLSLWLAFKARRLLRAERAARTAPPAPAA</sequence>
<keyword evidence="1" id="KW-0472">Membrane</keyword>